<dbReference type="GO" id="GO:0046872">
    <property type="term" value="F:metal ion binding"/>
    <property type="evidence" value="ECO:0007669"/>
    <property type="project" value="UniProtKB-KW"/>
</dbReference>
<keyword evidence="3" id="KW-0001">2Fe-2S</keyword>
<evidence type="ECO:0000256" key="2">
    <source>
        <dbReference type="ARBA" id="ARBA00015816"/>
    </source>
</evidence>
<dbReference type="PRINTS" id="PR00162">
    <property type="entry name" value="RIESKE"/>
</dbReference>
<feature type="signal peptide" evidence="11">
    <location>
        <begin position="1"/>
        <end position="25"/>
    </location>
</feature>
<evidence type="ECO:0000256" key="7">
    <source>
        <dbReference type="ARBA" id="ARBA00023157"/>
    </source>
</evidence>
<dbReference type="PANTHER" id="PTHR10134">
    <property type="entry name" value="CYTOCHROME B-C1 COMPLEX SUBUNIT RIESKE, MITOCHONDRIAL"/>
    <property type="match status" value="1"/>
</dbReference>
<feature type="domain" description="Rieske" evidence="12">
    <location>
        <begin position="70"/>
        <end position="164"/>
    </location>
</feature>
<organism evidence="13 14">
    <name type="scientific">Streptomyces hainanensis</name>
    <dbReference type="NCBI Taxonomy" id="402648"/>
    <lineage>
        <taxon>Bacteria</taxon>
        <taxon>Bacillati</taxon>
        <taxon>Actinomycetota</taxon>
        <taxon>Actinomycetes</taxon>
        <taxon>Kitasatosporales</taxon>
        <taxon>Streptomycetaceae</taxon>
        <taxon>Streptomyces</taxon>
    </lineage>
</organism>
<gene>
    <name evidence="13" type="ORF">E1283_17620</name>
</gene>
<dbReference type="PROSITE" id="PS51296">
    <property type="entry name" value="RIESKE"/>
    <property type="match status" value="1"/>
</dbReference>
<keyword evidence="6" id="KW-0411">Iron-sulfur</keyword>
<dbReference type="RefSeq" id="WP_132819019.1">
    <property type="nucleotide sequence ID" value="NZ_SMKI01000173.1"/>
</dbReference>
<dbReference type="GO" id="GO:0016705">
    <property type="term" value="F:oxidoreductase activity, acting on paired donors, with incorporation or reduction of molecular oxygen"/>
    <property type="evidence" value="ECO:0007669"/>
    <property type="project" value="UniProtKB-ARBA"/>
</dbReference>
<dbReference type="EMBL" id="SMKI01000173">
    <property type="protein sequence ID" value="TDC73939.1"/>
    <property type="molecule type" value="Genomic_DNA"/>
</dbReference>
<dbReference type="GO" id="GO:0016020">
    <property type="term" value="C:membrane"/>
    <property type="evidence" value="ECO:0007669"/>
    <property type="project" value="InterPro"/>
</dbReference>
<dbReference type="Gene3D" id="2.102.10.10">
    <property type="entry name" value="Rieske [2Fe-2S] iron-sulphur domain"/>
    <property type="match status" value="1"/>
</dbReference>
<dbReference type="InterPro" id="IPR005805">
    <property type="entry name" value="Rieske_Fe-S_prot_C"/>
</dbReference>
<reference evidence="13 14" key="1">
    <citation type="submission" date="2019-03" db="EMBL/GenBank/DDBJ databases">
        <title>Draft genome sequences of novel Actinobacteria.</title>
        <authorList>
            <person name="Sahin N."/>
            <person name="Ay H."/>
            <person name="Saygin H."/>
        </authorList>
    </citation>
    <scope>NUCLEOTIDE SEQUENCE [LARGE SCALE GENOMIC DNA]</scope>
    <source>
        <strain evidence="13 14">DSM 41900</strain>
    </source>
</reference>
<evidence type="ECO:0000313" key="14">
    <source>
        <dbReference type="Proteomes" id="UP000295345"/>
    </source>
</evidence>
<evidence type="ECO:0000256" key="9">
    <source>
        <dbReference type="ARBA" id="ARBA00034078"/>
    </source>
</evidence>
<dbReference type="InterPro" id="IPR017941">
    <property type="entry name" value="Rieske_2Fe-2S"/>
</dbReference>
<comment type="caution">
    <text evidence="13">The sequence shown here is derived from an EMBL/GenBank/DDBJ whole genome shotgun (WGS) entry which is preliminary data.</text>
</comment>
<feature type="compositionally biased region" description="Gly residues" evidence="10">
    <location>
        <begin position="45"/>
        <end position="55"/>
    </location>
</feature>
<keyword evidence="7" id="KW-1015">Disulfide bond</keyword>
<evidence type="ECO:0000259" key="12">
    <source>
        <dbReference type="PROSITE" id="PS51296"/>
    </source>
</evidence>
<evidence type="ECO:0000256" key="4">
    <source>
        <dbReference type="ARBA" id="ARBA00022723"/>
    </source>
</evidence>
<name>A0A4R4THV9_9ACTN</name>
<comment type="function">
    <text evidence="1">Iron-sulfur subunit of the cytochrome bc1 complex, an essential component of the respiratory electron transport chain required for ATP synthesis. The bc1 complex catalyzes the oxidation of menaquinol and the reduction of cytochrome c in the respiratory chain. The bc1 complex operates through a Q-cycle mechanism that couples electron transfer to generation of the proton gradient that drives ATP synthesis.</text>
</comment>
<evidence type="ECO:0000256" key="5">
    <source>
        <dbReference type="ARBA" id="ARBA00023004"/>
    </source>
</evidence>
<sequence length="165" mass="15664">MTATSHSRRTVLAASAASAGALALAACGGDDSSSADSSPSRSSDGGAGSDTGGGEGGDDASAGSGAGGGTPIAALADVPVGEATGITTPDGQEAMLFRADEATVACFSAICTHAGCSVQSEGAELRCPCHQSVFDAATGEVLGGPAPEPLPAIGVRIDGDQIVAE</sequence>
<dbReference type="Proteomes" id="UP000295345">
    <property type="component" value="Unassembled WGS sequence"/>
</dbReference>
<dbReference type="CDD" id="cd03467">
    <property type="entry name" value="Rieske"/>
    <property type="match status" value="1"/>
</dbReference>
<accession>A0A4R4THV9</accession>
<feature type="chain" id="PRO_5039203038" description="Cytochrome bc1 complex Rieske iron-sulfur subunit" evidence="11">
    <location>
        <begin position="26"/>
        <end position="165"/>
    </location>
</feature>
<protein>
    <recommendedName>
        <fullName evidence="2">Cytochrome bc1 complex Rieske iron-sulfur subunit</fullName>
    </recommendedName>
    <alternativeName>
        <fullName evidence="8">Cytochrome bc1 reductase complex subunit QcrA</fullName>
    </alternativeName>
</protein>
<proteinExistence type="predicted"/>
<keyword evidence="11" id="KW-0732">Signal</keyword>
<dbReference type="InterPro" id="IPR036922">
    <property type="entry name" value="Rieske_2Fe-2S_sf"/>
</dbReference>
<dbReference type="SUPFAM" id="SSF50022">
    <property type="entry name" value="ISP domain"/>
    <property type="match status" value="1"/>
</dbReference>
<dbReference type="Pfam" id="PF00355">
    <property type="entry name" value="Rieske"/>
    <property type="match status" value="1"/>
</dbReference>
<evidence type="ECO:0000256" key="1">
    <source>
        <dbReference type="ARBA" id="ARBA00002494"/>
    </source>
</evidence>
<evidence type="ECO:0000256" key="8">
    <source>
        <dbReference type="ARBA" id="ARBA00029586"/>
    </source>
</evidence>
<dbReference type="PROSITE" id="PS51318">
    <property type="entry name" value="TAT"/>
    <property type="match status" value="1"/>
</dbReference>
<feature type="compositionally biased region" description="Low complexity" evidence="10">
    <location>
        <begin position="26"/>
        <end position="44"/>
    </location>
</feature>
<dbReference type="OrthoDB" id="25106at2"/>
<feature type="region of interest" description="Disordered" evidence="10">
    <location>
        <begin position="26"/>
        <end position="73"/>
    </location>
</feature>
<comment type="cofactor">
    <cofactor evidence="9">
        <name>[2Fe-2S] cluster</name>
        <dbReference type="ChEBI" id="CHEBI:190135"/>
    </cofactor>
</comment>
<evidence type="ECO:0000256" key="11">
    <source>
        <dbReference type="SAM" id="SignalP"/>
    </source>
</evidence>
<keyword evidence="14" id="KW-1185">Reference proteome</keyword>
<evidence type="ECO:0000313" key="13">
    <source>
        <dbReference type="EMBL" id="TDC73939.1"/>
    </source>
</evidence>
<dbReference type="InterPro" id="IPR014349">
    <property type="entry name" value="Rieske_Fe-S_prot"/>
</dbReference>
<dbReference type="AlphaFoldDB" id="A0A4R4THV9"/>
<keyword evidence="5" id="KW-0408">Iron</keyword>
<evidence type="ECO:0000256" key="3">
    <source>
        <dbReference type="ARBA" id="ARBA00022714"/>
    </source>
</evidence>
<dbReference type="InterPro" id="IPR006311">
    <property type="entry name" value="TAT_signal"/>
</dbReference>
<evidence type="ECO:0000256" key="6">
    <source>
        <dbReference type="ARBA" id="ARBA00023014"/>
    </source>
</evidence>
<dbReference type="GO" id="GO:0004497">
    <property type="term" value="F:monooxygenase activity"/>
    <property type="evidence" value="ECO:0007669"/>
    <property type="project" value="UniProtKB-ARBA"/>
</dbReference>
<dbReference type="GO" id="GO:0051537">
    <property type="term" value="F:2 iron, 2 sulfur cluster binding"/>
    <property type="evidence" value="ECO:0007669"/>
    <property type="project" value="UniProtKB-KW"/>
</dbReference>
<keyword evidence="4" id="KW-0479">Metal-binding</keyword>
<evidence type="ECO:0000256" key="10">
    <source>
        <dbReference type="SAM" id="MobiDB-lite"/>
    </source>
</evidence>